<keyword evidence="3" id="KW-0853">WD repeat</keyword>
<keyword evidence="6" id="KW-1185">Reference proteome</keyword>
<protein>
    <submittedName>
        <fullName evidence="5">WD repeat-containing protein 34</fullName>
    </submittedName>
</protein>
<dbReference type="PANTHER" id="PTHR12442:SF26">
    <property type="entry name" value="CYTOPLASMIC DYNEIN 2 INTERMEDIATE CHAIN 2"/>
    <property type="match status" value="1"/>
</dbReference>
<dbReference type="Pfam" id="PF00400">
    <property type="entry name" value="WD40"/>
    <property type="match status" value="2"/>
</dbReference>
<dbReference type="InterPro" id="IPR045299">
    <property type="entry name" value="Complex1_LYR_NDUFA6_LYRM6"/>
</dbReference>
<dbReference type="InterPro" id="IPR015943">
    <property type="entry name" value="WD40/YVTN_repeat-like_dom_sf"/>
</dbReference>
<evidence type="ECO:0000313" key="5">
    <source>
        <dbReference type="EMBL" id="KAJ3217067.1"/>
    </source>
</evidence>
<gene>
    <name evidence="5" type="primary">WDR34_2</name>
    <name evidence="5" type="ORF">HK099_005611</name>
</gene>
<evidence type="ECO:0000256" key="1">
    <source>
        <dbReference type="ARBA" id="ARBA00004496"/>
    </source>
</evidence>
<comment type="subcellular location">
    <subcellularLocation>
        <location evidence="1">Cytoplasm</location>
    </subcellularLocation>
</comment>
<comment type="caution">
    <text evidence="5">The sequence shown here is derived from an EMBL/GenBank/DDBJ whole genome shotgun (WGS) entry which is preliminary data.</text>
</comment>
<dbReference type="PANTHER" id="PTHR12442">
    <property type="entry name" value="DYNEIN INTERMEDIATE CHAIN"/>
    <property type="match status" value="1"/>
</dbReference>
<dbReference type="CDD" id="cd20266">
    <property type="entry name" value="Complex1_LYR_NDUFA6_LYRM6"/>
    <property type="match status" value="1"/>
</dbReference>
<proteinExistence type="predicted"/>
<keyword evidence="4" id="KW-0677">Repeat</keyword>
<dbReference type="Gene3D" id="2.130.10.10">
    <property type="entry name" value="YVTN repeat-like/Quinoprotein amine dehydrogenase"/>
    <property type="match status" value="1"/>
</dbReference>
<dbReference type="InterPro" id="IPR001680">
    <property type="entry name" value="WD40_rpt"/>
</dbReference>
<name>A0AAD5XXG9_9FUNG</name>
<dbReference type="Proteomes" id="UP001211065">
    <property type="component" value="Unassembled WGS sequence"/>
</dbReference>
<evidence type="ECO:0000256" key="2">
    <source>
        <dbReference type="ARBA" id="ARBA00022490"/>
    </source>
</evidence>
<dbReference type="SUPFAM" id="SSF50978">
    <property type="entry name" value="WD40 repeat-like"/>
    <property type="match status" value="1"/>
</dbReference>
<evidence type="ECO:0000313" key="6">
    <source>
        <dbReference type="Proteomes" id="UP001211065"/>
    </source>
</evidence>
<dbReference type="SMART" id="SM00320">
    <property type="entry name" value="WD40"/>
    <property type="match status" value="3"/>
</dbReference>
<dbReference type="AlphaFoldDB" id="A0AAD5XXG9"/>
<sequence length="318" mass="36493">MPLVHPVKTINSKSLLHAKERVIQSFRDWLNAAPAIVENYNLDISTPQVRQRIREEFEKYRYVNDIRVIDRLLFKSRTEYEETINMWKQKTHVMRYFNDNSYEVPKSNNFLDNFYEGTCMSVTRENTSTFIVGTESGFILKCKTDSMCSFLSTRKKGDVITGNPVTFIFSTKHSGPVQSVVCSPFHRNLFLSCGSDGQLRLYNLLQSKPISTFEPSLKSLNSVAWSESKPTVFACVSSDGFVYIYDLTQNRNSPVTKFQASESQNTSLTAIYFNKKKPELFSTSDSTGEVKIWRLSSLLFNFDNNDLHFIDLLGSEIS</sequence>
<reference evidence="5" key="1">
    <citation type="submission" date="2020-05" db="EMBL/GenBank/DDBJ databases">
        <title>Phylogenomic resolution of chytrid fungi.</title>
        <authorList>
            <person name="Stajich J.E."/>
            <person name="Amses K."/>
            <person name="Simmons R."/>
            <person name="Seto K."/>
            <person name="Myers J."/>
            <person name="Bonds A."/>
            <person name="Quandt C.A."/>
            <person name="Barry K."/>
            <person name="Liu P."/>
            <person name="Grigoriev I."/>
            <person name="Longcore J.E."/>
            <person name="James T.Y."/>
        </authorList>
    </citation>
    <scope>NUCLEOTIDE SEQUENCE</scope>
    <source>
        <strain evidence="5">JEL0476</strain>
    </source>
</reference>
<dbReference type="InterPro" id="IPR036322">
    <property type="entry name" value="WD40_repeat_dom_sf"/>
</dbReference>
<evidence type="ECO:0000256" key="3">
    <source>
        <dbReference type="ARBA" id="ARBA00022574"/>
    </source>
</evidence>
<dbReference type="GO" id="GO:0005868">
    <property type="term" value="C:cytoplasmic dynein complex"/>
    <property type="evidence" value="ECO:0007669"/>
    <property type="project" value="TreeGrafter"/>
</dbReference>
<dbReference type="GO" id="GO:0045504">
    <property type="term" value="F:dynein heavy chain binding"/>
    <property type="evidence" value="ECO:0007669"/>
    <property type="project" value="TreeGrafter"/>
</dbReference>
<dbReference type="GO" id="GO:0045503">
    <property type="term" value="F:dynein light chain binding"/>
    <property type="evidence" value="ECO:0007669"/>
    <property type="project" value="TreeGrafter"/>
</dbReference>
<dbReference type="GO" id="GO:0045271">
    <property type="term" value="C:respiratory chain complex I"/>
    <property type="evidence" value="ECO:0007669"/>
    <property type="project" value="InterPro"/>
</dbReference>
<dbReference type="GO" id="GO:0097014">
    <property type="term" value="C:ciliary plasm"/>
    <property type="evidence" value="ECO:0007669"/>
    <property type="project" value="TreeGrafter"/>
</dbReference>
<dbReference type="EMBL" id="JADGJW010000445">
    <property type="protein sequence ID" value="KAJ3217067.1"/>
    <property type="molecule type" value="Genomic_DNA"/>
</dbReference>
<keyword evidence="2" id="KW-0963">Cytoplasm</keyword>
<dbReference type="InterPro" id="IPR050687">
    <property type="entry name" value="Dynein_IC"/>
</dbReference>
<organism evidence="5 6">
    <name type="scientific">Clydaea vesicula</name>
    <dbReference type="NCBI Taxonomy" id="447962"/>
    <lineage>
        <taxon>Eukaryota</taxon>
        <taxon>Fungi</taxon>
        <taxon>Fungi incertae sedis</taxon>
        <taxon>Chytridiomycota</taxon>
        <taxon>Chytridiomycota incertae sedis</taxon>
        <taxon>Chytridiomycetes</taxon>
        <taxon>Lobulomycetales</taxon>
        <taxon>Lobulomycetaceae</taxon>
        <taxon>Clydaea</taxon>
    </lineage>
</organism>
<dbReference type="GO" id="GO:0042073">
    <property type="term" value="P:intraciliary transport"/>
    <property type="evidence" value="ECO:0007669"/>
    <property type="project" value="TreeGrafter"/>
</dbReference>
<accession>A0AAD5XXG9</accession>
<evidence type="ECO:0000256" key="4">
    <source>
        <dbReference type="ARBA" id="ARBA00022737"/>
    </source>
</evidence>